<evidence type="ECO:0000313" key="2">
    <source>
        <dbReference type="EMBL" id="KNX38529.1"/>
    </source>
</evidence>
<dbReference type="AlphaFoldDB" id="A0A0L6CLD7"/>
<dbReference type="OrthoDB" id="195113at2"/>
<dbReference type="InterPro" id="IPR050765">
    <property type="entry name" value="Riboflavin_Biosynth_HTPR"/>
</dbReference>
<dbReference type="GO" id="GO:0009231">
    <property type="term" value="P:riboflavin biosynthetic process"/>
    <property type="evidence" value="ECO:0007669"/>
    <property type="project" value="InterPro"/>
</dbReference>
<organism evidence="2 3">
    <name type="scientific">Luteipulveratus halotolerans</name>
    <dbReference type="NCBI Taxonomy" id="1631356"/>
    <lineage>
        <taxon>Bacteria</taxon>
        <taxon>Bacillati</taxon>
        <taxon>Actinomycetota</taxon>
        <taxon>Actinomycetes</taxon>
        <taxon>Micrococcales</taxon>
        <taxon>Dermacoccaceae</taxon>
        <taxon>Luteipulveratus</taxon>
    </lineage>
</organism>
<dbReference type="Proteomes" id="UP000037397">
    <property type="component" value="Unassembled WGS sequence"/>
</dbReference>
<dbReference type="EMBL" id="LAIR01000002">
    <property type="protein sequence ID" value="KNX38529.1"/>
    <property type="molecule type" value="Genomic_DNA"/>
</dbReference>
<sequence>MRKLVVYTLTSLDGAVEDPRRYFQPVDANVPGPPSFDPDMDRLERALIDTQDAVVLGRRTYDEWSRYWPTSDEQPFADFINGVRKYVVTSTPLEREWPGTEVVDGPPTDFVARLKQGAVGDIGVHGSITLARSLIAAGLVDELQLAVGPVLDAEGPRLFEGLTGWQRLELVDATSTSGGTVWLTYRPATG</sequence>
<feature type="domain" description="Bacterial bifunctional deaminase-reductase C-terminal" evidence="1">
    <location>
        <begin position="3"/>
        <end position="180"/>
    </location>
</feature>
<dbReference type="Gene3D" id="3.40.430.10">
    <property type="entry name" value="Dihydrofolate Reductase, subunit A"/>
    <property type="match status" value="1"/>
</dbReference>
<dbReference type="RefSeq" id="WP_050671001.1">
    <property type="nucleotide sequence ID" value="NZ_LAIR01000002.1"/>
</dbReference>
<dbReference type="PANTHER" id="PTHR38011">
    <property type="entry name" value="DIHYDROFOLATE REDUCTASE FAMILY PROTEIN (AFU_ORTHOLOGUE AFUA_8G06820)"/>
    <property type="match status" value="1"/>
</dbReference>
<comment type="caution">
    <text evidence="2">The sequence shown here is derived from an EMBL/GenBank/DDBJ whole genome shotgun (WGS) entry which is preliminary data.</text>
</comment>
<dbReference type="SUPFAM" id="SSF53597">
    <property type="entry name" value="Dihydrofolate reductase-like"/>
    <property type="match status" value="1"/>
</dbReference>
<gene>
    <name evidence="2" type="ORF">VV01_17450</name>
</gene>
<name>A0A0L6CLD7_9MICO</name>
<protein>
    <recommendedName>
        <fullName evidence="1">Bacterial bifunctional deaminase-reductase C-terminal domain-containing protein</fullName>
    </recommendedName>
</protein>
<dbReference type="PATRIC" id="fig|1631356.3.peg.3474"/>
<accession>A0A0L6CLD7</accession>
<proteinExistence type="predicted"/>
<dbReference type="STRING" id="1631356.VV01_17450"/>
<dbReference type="InterPro" id="IPR002734">
    <property type="entry name" value="RibDG_C"/>
</dbReference>
<dbReference type="Pfam" id="PF01872">
    <property type="entry name" value="RibD_C"/>
    <property type="match status" value="1"/>
</dbReference>
<evidence type="ECO:0000313" key="3">
    <source>
        <dbReference type="Proteomes" id="UP000037397"/>
    </source>
</evidence>
<dbReference type="InterPro" id="IPR024072">
    <property type="entry name" value="DHFR-like_dom_sf"/>
</dbReference>
<dbReference type="GO" id="GO:0008703">
    <property type="term" value="F:5-amino-6-(5-phosphoribosylamino)uracil reductase activity"/>
    <property type="evidence" value="ECO:0007669"/>
    <property type="project" value="InterPro"/>
</dbReference>
<evidence type="ECO:0000259" key="1">
    <source>
        <dbReference type="Pfam" id="PF01872"/>
    </source>
</evidence>
<keyword evidence="3" id="KW-1185">Reference proteome</keyword>
<dbReference type="PANTHER" id="PTHR38011:SF2">
    <property type="entry name" value="BIFUNCTIONAL DEAMINASE-REDUCTASE DOMAIN PROTEIN"/>
    <property type="match status" value="1"/>
</dbReference>
<reference evidence="3" key="1">
    <citation type="submission" date="2015-03" db="EMBL/GenBank/DDBJ databases">
        <title>Luteipulveratus halotolerans sp. nov., a novel actinobacterium (Dermacoccaceae) from Sarawak, Malaysia.</title>
        <authorList>
            <person name="Juboi H."/>
            <person name="Basik A."/>
            <person name="Shamsul S.S."/>
            <person name="Arnold P."/>
            <person name="Schmitt E.K."/>
            <person name="Sanglier J.-J."/>
            <person name="Yeo T."/>
        </authorList>
    </citation>
    <scope>NUCLEOTIDE SEQUENCE [LARGE SCALE GENOMIC DNA]</scope>
    <source>
        <strain evidence="3">C296001</strain>
    </source>
</reference>